<sequence>MERLLPLWEKVAEGRMRGALRVLIVRRFAPAALHFVARTPHPALRATFSHKGRRQEVTIAVICECPPLEGREASENRTSGAR</sequence>
<gene>
    <name evidence="1" type="ORF">VW23_001470</name>
</gene>
<reference evidence="1 2" key="1">
    <citation type="journal article" date="2015" name="Genome Announc.">
        <title>Genome Assemblies of Three Soil-Associated Devosia species: D. insulae, D. limi, and D. soli.</title>
        <authorList>
            <person name="Hassan Y.I."/>
            <person name="Lepp D."/>
            <person name="Zhou T."/>
        </authorList>
    </citation>
    <scope>NUCLEOTIDE SEQUENCE [LARGE SCALE GENOMIC DNA]</scope>
    <source>
        <strain evidence="1 2">DS-56</strain>
    </source>
</reference>
<dbReference type="Proteomes" id="UP000095463">
    <property type="component" value="Unassembled WGS sequence"/>
</dbReference>
<dbReference type="AlphaFoldDB" id="A0A1E5XN13"/>
<dbReference type="EMBL" id="LAJE02000246">
    <property type="protein sequence ID" value="OEO29884.1"/>
    <property type="molecule type" value="Genomic_DNA"/>
</dbReference>
<name>A0A1E5XN13_9HYPH</name>
<accession>A0A1E5XN13</accession>
<comment type="caution">
    <text evidence="1">The sequence shown here is derived from an EMBL/GenBank/DDBJ whole genome shotgun (WGS) entry which is preliminary data.</text>
</comment>
<evidence type="ECO:0000313" key="2">
    <source>
        <dbReference type="Proteomes" id="UP000095463"/>
    </source>
</evidence>
<organism evidence="1 2">
    <name type="scientific">Devosia insulae DS-56</name>
    <dbReference type="NCBI Taxonomy" id="1116389"/>
    <lineage>
        <taxon>Bacteria</taxon>
        <taxon>Pseudomonadati</taxon>
        <taxon>Pseudomonadota</taxon>
        <taxon>Alphaproteobacteria</taxon>
        <taxon>Hyphomicrobiales</taxon>
        <taxon>Devosiaceae</taxon>
        <taxon>Devosia</taxon>
    </lineage>
</organism>
<keyword evidence="2" id="KW-1185">Reference proteome</keyword>
<protein>
    <submittedName>
        <fullName evidence="1">Uncharacterized protein</fullName>
    </submittedName>
</protein>
<proteinExistence type="predicted"/>
<evidence type="ECO:0000313" key="1">
    <source>
        <dbReference type="EMBL" id="OEO29884.1"/>
    </source>
</evidence>